<feature type="region of interest" description="Disordered" evidence="9">
    <location>
        <begin position="1269"/>
        <end position="1292"/>
    </location>
</feature>
<dbReference type="OrthoDB" id="20828at2759"/>
<dbReference type="RefSeq" id="XP_046061899.1">
    <property type="nucleotide sequence ID" value="XM_046204364.1"/>
</dbReference>
<feature type="compositionally biased region" description="Low complexity" evidence="9">
    <location>
        <begin position="1277"/>
        <end position="1291"/>
    </location>
</feature>
<reference evidence="11" key="2">
    <citation type="submission" date="2021-01" db="EMBL/GenBank/DDBJ databases">
        <authorList>
            <person name="Schikora-Tamarit M.A."/>
        </authorList>
    </citation>
    <scope>NUCLEOTIDE SEQUENCE</scope>
    <source>
        <strain evidence="11">CBS6075</strain>
    </source>
</reference>
<accession>A0A9P8P7E8</accession>
<evidence type="ECO:0000256" key="6">
    <source>
        <dbReference type="ARBA" id="ARBA00023242"/>
    </source>
</evidence>
<evidence type="ECO:0000256" key="7">
    <source>
        <dbReference type="ARBA" id="ARBA00032010"/>
    </source>
</evidence>
<comment type="similarity">
    <text evidence="2">Belongs to the Mediator complex subunit 12 family.</text>
</comment>
<comment type="caution">
    <text evidence="11">The sequence shown here is derived from an EMBL/GenBank/DDBJ whole genome shotgun (WGS) entry which is preliminary data.</text>
</comment>
<dbReference type="GO" id="GO:0006357">
    <property type="term" value="P:regulation of transcription by RNA polymerase II"/>
    <property type="evidence" value="ECO:0007669"/>
    <property type="project" value="InterPro"/>
</dbReference>
<reference evidence="11" key="1">
    <citation type="journal article" date="2021" name="Open Biol.">
        <title>Shared evolutionary footprints suggest mitochondrial oxidative damage underlies multiple complex I losses in fungi.</title>
        <authorList>
            <person name="Schikora-Tamarit M.A."/>
            <person name="Marcet-Houben M."/>
            <person name="Nosek J."/>
            <person name="Gabaldon T."/>
        </authorList>
    </citation>
    <scope>NUCLEOTIDE SEQUENCE</scope>
    <source>
        <strain evidence="11">CBS6075</strain>
    </source>
</reference>
<sequence>MSVSPGKVPNPAGVYPLNGEDPNPGKEPVFPDFRVWKHSSKDDMTMKANLQKGFFEPAVVASESHSGRQIFTQLLSRTTPEVADASTKIKMANLSDVMVKALVKRRDINKIKSKSTYRPPPRVTLTDHKRELWMNNLANPNIPLKQLARAIPHGLRNRFLLEQCMAHQVPIARTIWLVRCVSANEQRQLKRKLSNAAGLNKWVVEWTEQVVQFLEQVISSSFAPQNRDSWKSRLNFILELSSNLYVEDLLSRETFLGWITSYLDNLLKSESLNLIAVHYQFVRLFWFKMISVDYLSKDLGEKLLLAVSKVQHPKLLRDFQLLVQYLFYYNSDAFIIPNSWSSLKSSLKALIDLSYPPISEQYKLILYRNESLMIDEATNEAYTNFGSRKAIRAIQKLDNVHSLSLKNLCKEVFEDTSDSDCGSVDDWQTTIALILKWSITTSRDSAWARRISAVCSLLRIKIQQLGQVKSKKNRQFKLELEMAIIDFAYSMADELDYLNPDSNPYSFTQFLLLINELHSMGLFVLSSYLRRLIASGVIYLQKADNSCYVHLLILDSLSIQDSNAKNILKRLVDSTGIVLRNKDDPELQEKLSIPNIYDLDEIWPCSETSPLDVGVRIKNYGWLYSKLKQQKDWVASFDSLYCYYRIFEERLQKVPEFLSLVVEHVESYTEIEPRVIWLLLKLVSYNDELLACCYDNEITVYQKLYSTITSWYETNRFNITQVLWDVRFNPQLSPTLRETEFTLETLHLEHLGLIGVSSAERLVNAAEFSHSLGQAINQYWSLVNSMSYSDSQMSPIYRLMKGLQAWKREQFQNVLVLHLKKFSLPSLALDYEASLKFILKLVLDNFIDIHAIVKLFEDASKDEFSSQSGERLIWDLHFCEEFELSNYDLFLLNFQRKVYRNEHSVLFYNQLHRVVTTTTIATPRPLPVVAPSHLVDTGVSVDDLNPLSDLAVVPVAQTPPVSAESAAGLVRPSAKPRKLNSLIEDGIWRLVSSNRPLFVKLFYETHGDATQFQNLLLVVLKNLPVGASNDEAIVLSLVKRLNYFNLPLEQLLFKSLLEELQLDDDKLKTLLRNILQELDAANDESVLVSDLFEHLDDTLKLRLLNCCEELYLRSEQFPRFLVNGQNYANFLMDMASSCSRLQESKTITLSDSLVFSLNLSLEKLMYYCSNVDAKRNADDLEKAVMFVSRIILIHKSFLVDLILKRSVNLQRDVFLVNLTKLFHHSVMDKNSRLKNLLYDTLISIKIQISETTATAPQASVPTPQPPFITSLSLNKGTPTSTTNSPLPSSAPHAERSVYTMNVSPPSYNNKLKFLLADARFAHLKDTLVEEERKYYLVDRSSETLVRFNVRRFELIQDASSVGGVNDSCINLQYFNTSFDRKNPP</sequence>
<evidence type="ECO:0000313" key="11">
    <source>
        <dbReference type="EMBL" id="KAH3666943.1"/>
    </source>
</evidence>
<feature type="coiled-coil region" evidence="8">
    <location>
        <begin position="1057"/>
        <end position="1084"/>
    </location>
</feature>
<dbReference type="GeneID" id="70235360"/>
<keyword evidence="12" id="KW-1185">Reference proteome</keyword>
<keyword evidence="6" id="KW-0539">Nucleus</keyword>
<dbReference type="EMBL" id="JAEUBE010000199">
    <property type="protein sequence ID" value="KAH3666943.1"/>
    <property type="molecule type" value="Genomic_DNA"/>
</dbReference>
<dbReference type="PANTHER" id="PTHR46567">
    <property type="entry name" value="MEDIATOR OF RNA POLYMERASE II TRANSCRIPTION SUBUNIT 12"/>
    <property type="match status" value="1"/>
</dbReference>
<gene>
    <name evidence="11" type="ORF">OGAPHI_003393</name>
</gene>
<keyword evidence="4" id="KW-0805">Transcription regulation</keyword>
<name>A0A9P8P7E8_9ASCO</name>
<evidence type="ECO:0000256" key="1">
    <source>
        <dbReference type="ARBA" id="ARBA00004123"/>
    </source>
</evidence>
<dbReference type="GO" id="GO:0003712">
    <property type="term" value="F:transcription coregulator activity"/>
    <property type="evidence" value="ECO:0007669"/>
    <property type="project" value="InterPro"/>
</dbReference>
<evidence type="ECO:0000256" key="3">
    <source>
        <dbReference type="ARBA" id="ARBA00019622"/>
    </source>
</evidence>
<evidence type="ECO:0000256" key="2">
    <source>
        <dbReference type="ARBA" id="ARBA00010289"/>
    </source>
</evidence>
<feature type="domain" description="Mediator complex subunit Med12" evidence="10">
    <location>
        <begin position="116"/>
        <end position="179"/>
    </location>
</feature>
<dbReference type="InterPro" id="IPR019035">
    <property type="entry name" value="Mediator_Med12"/>
</dbReference>
<evidence type="ECO:0000313" key="12">
    <source>
        <dbReference type="Proteomes" id="UP000769157"/>
    </source>
</evidence>
<dbReference type="SMART" id="SM01281">
    <property type="entry name" value="Med12"/>
    <property type="match status" value="1"/>
</dbReference>
<evidence type="ECO:0000256" key="4">
    <source>
        <dbReference type="ARBA" id="ARBA00023015"/>
    </source>
</evidence>
<dbReference type="GO" id="GO:0016592">
    <property type="term" value="C:mediator complex"/>
    <property type="evidence" value="ECO:0007669"/>
    <property type="project" value="InterPro"/>
</dbReference>
<keyword evidence="8" id="KW-0175">Coiled coil</keyword>
<proteinExistence type="inferred from homology"/>
<dbReference type="Pfam" id="PF09497">
    <property type="entry name" value="Med12"/>
    <property type="match status" value="1"/>
</dbReference>
<dbReference type="PANTHER" id="PTHR46567:SF1">
    <property type="entry name" value="MEDIATOR OF RNA POLYMERASE II TRANSCRIPTION SUBUNIT 12"/>
    <property type="match status" value="1"/>
</dbReference>
<evidence type="ECO:0000256" key="8">
    <source>
        <dbReference type="SAM" id="Coils"/>
    </source>
</evidence>
<organism evidence="11 12">
    <name type="scientific">Ogataea philodendri</name>
    <dbReference type="NCBI Taxonomy" id="1378263"/>
    <lineage>
        <taxon>Eukaryota</taxon>
        <taxon>Fungi</taxon>
        <taxon>Dikarya</taxon>
        <taxon>Ascomycota</taxon>
        <taxon>Saccharomycotina</taxon>
        <taxon>Pichiomycetes</taxon>
        <taxon>Pichiales</taxon>
        <taxon>Pichiaceae</taxon>
        <taxon>Ogataea</taxon>
    </lineage>
</organism>
<keyword evidence="5" id="KW-0804">Transcription</keyword>
<comment type="subcellular location">
    <subcellularLocation>
        <location evidence="1">Nucleus</location>
    </subcellularLocation>
</comment>
<evidence type="ECO:0000256" key="5">
    <source>
        <dbReference type="ARBA" id="ARBA00023163"/>
    </source>
</evidence>
<dbReference type="Proteomes" id="UP000769157">
    <property type="component" value="Unassembled WGS sequence"/>
</dbReference>
<evidence type="ECO:0000259" key="10">
    <source>
        <dbReference type="SMART" id="SM01281"/>
    </source>
</evidence>
<feature type="region of interest" description="Disordered" evidence="9">
    <location>
        <begin position="1"/>
        <end position="30"/>
    </location>
</feature>
<protein>
    <recommendedName>
        <fullName evidence="3">Mediator of RNA polymerase II transcription subunit 12</fullName>
    </recommendedName>
    <alternativeName>
        <fullName evidence="7">Mediator complex subunit 12</fullName>
    </alternativeName>
</protein>
<evidence type="ECO:0000256" key="9">
    <source>
        <dbReference type="SAM" id="MobiDB-lite"/>
    </source>
</evidence>